<keyword evidence="1" id="KW-0472">Membrane</keyword>
<keyword evidence="1" id="KW-1133">Transmembrane helix</keyword>
<name>A0A397UMQ5_9GLOM</name>
<organism evidence="2 3">
    <name type="scientific">Gigaspora rosea</name>
    <dbReference type="NCBI Taxonomy" id="44941"/>
    <lineage>
        <taxon>Eukaryota</taxon>
        <taxon>Fungi</taxon>
        <taxon>Fungi incertae sedis</taxon>
        <taxon>Mucoromycota</taxon>
        <taxon>Glomeromycotina</taxon>
        <taxon>Glomeromycetes</taxon>
        <taxon>Diversisporales</taxon>
        <taxon>Gigasporaceae</taxon>
        <taxon>Gigaspora</taxon>
    </lineage>
</organism>
<accession>A0A397UMQ5</accession>
<protein>
    <submittedName>
        <fullName evidence="2">Uncharacterized protein</fullName>
    </submittedName>
</protein>
<feature type="transmembrane region" description="Helical" evidence="1">
    <location>
        <begin position="332"/>
        <end position="353"/>
    </location>
</feature>
<dbReference type="PANTHER" id="PTHR19346">
    <property type="entry name" value="SUGAR PHOSPHATE TRANSPORTER DOMAIN-CONTAINING PROTEIN"/>
    <property type="match status" value="1"/>
</dbReference>
<dbReference type="OrthoDB" id="10062838at2759"/>
<feature type="transmembrane region" description="Helical" evidence="1">
    <location>
        <begin position="304"/>
        <end position="325"/>
    </location>
</feature>
<dbReference type="InterPro" id="IPR026505">
    <property type="entry name" value="Solute_c_fam_35_mem_F3/F4"/>
</dbReference>
<keyword evidence="1" id="KW-0812">Transmembrane</keyword>
<dbReference type="AlphaFoldDB" id="A0A397UMQ5"/>
<dbReference type="EMBL" id="QKWP01001295">
    <property type="protein sequence ID" value="RIB10069.1"/>
    <property type="molecule type" value="Genomic_DNA"/>
</dbReference>
<dbReference type="Proteomes" id="UP000266673">
    <property type="component" value="Unassembled WGS sequence"/>
</dbReference>
<feature type="transmembrane region" description="Helical" evidence="1">
    <location>
        <begin position="230"/>
        <end position="252"/>
    </location>
</feature>
<comment type="caution">
    <text evidence="2">The sequence shown here is derived from an EMBL/GenBank/DDBJ whole genome shotgun (WGS) entry which is preliminary data.</text>
</comment>
<feature type="transmembrane region" description="Helical" evidence="1">
    <location>
        <begin position="61"/>
        <end position="79"/>
    </location>
</feature>
<dbReference type="InterPro" id="IPR037185">
    <property type="entry name" value="EmrE-like"/>
</dbReference>
<proteinExistence type="predicted"/>
<gene>
    <name evidence="2" type="ORF">C2G38_217208</name>
</gene>
<dbReference type="PANTHER" id="PTHR19346:SF4">
    <property type="entry name" value="SUGAR PHOSPHATE TRANSPORTER DOMAIN-CONTAINING PROTEIN"/>
    <property type="match status" value="1"/>
</dbReference>
<feature type="transmembrane region" description="Helical" evidence="1">
    <location>
        <begin position="135"/>
        <end position="155"/>
    </location>
</feature>
<feature type="transmembrane region" description="Helical" evidence="1">
    <location>
        <begin position="264"/>
        <end position="284"/>
    </location>
</feature>
<feature type="transmembrane region" description="Helical" evidence="1">
    <location>
        <begin position="23"/>
        <end position="41"/>
    </location>
</feature>
<feature type="transmembrane region" description="Helical" evidence="1">
    <location>
        <begin position="359"/>
        <end position="377"/>
    </location>
</feature>
<evidence type="ECO:0000313" key="3">
    <source>
        <dbReference type="Proteomes" id="UP000266673"/>
    </source>
</evidence>
<dbReference type="SUPFAM" id="SSF103481">
    <property type="entry name" value="Multidrug resistance efflux transporter EmrE"/>
    <property type="match status" value="1"/>
</dbReference>
<sequence>MEENSPLLSTRQTGINLNSGRKLYSTLALGILCICIAAFVIQTELAQLIQTERNFHKPYFILWIAHSFWTIMIPIQFAFQPNFRTYMSEFIRTGNELVCEVNPTYQINYRYMDTENEGDDVVQHRSVPHEYILTYLFKIAFFFAVLISAVGYSWYVAVNYTTMANLTAIYNISCFWAYVFSVPLLGESVQMAKVCSVFLSTAGVIIMSLDQKDPTPGYDVGGDAEVGSNGAIYTGDLIALLGAVLYGLYEVLYKKYGSPPTPSILFANTMTGLIGIFSLIFLWVPIPILHYTGIEEFSLPDMKTFGCIILMVSSGVAFNASFMIVIALTSPIFAAIGILLTIPTVAVVDALVIKSSLSMGTIVGSLCILISFVLLSWRSIKDEIKKHRSD</sequence>
<evidence type="ECO:0000313" key="2">
    <source>
        <dbReference type="EMBL" id="RIB10069.1"/>
    </source>
</evidence>
<reference evidence="2 3" key="1">
    <citation type="submission" date="2018-06" db="EMBL/GenBank/DDBJ databases">
        <title>Comparative genomics reveals the genomic features of Rhizophagus irregularis, R. cerebriforme, R. diaphanum and Gigaspora rosea, and their symbiotic lifestyle signature.</title>
        <authorList>
            <person name="Morin E."/>
            <person name="San Clemente H."/>
            <person name="Chen E.C.H."/>
            <person name="De La Providencia I."/>
            <person name="Hainaut M."/>
            <person name="Kuo A."/>
            <person name="Kohler A."/>
            <person name="Murat C."/>
            <person name="Tang N."/>
            <person name="Roy S."/>
            <person name="Loubradou J."/>
            <person name="Henrissat B."/>
            <person name="Grigoriev I.V."/>
            <person name="Corradi N."/>
            <person name="Roux C."/>
            <person name="Martin F.M."/>
        </authorList>
    </citation>
    <scope>NUCLEOTIDE SEQUENCE [LARGE SCALE GENOMIC DNA]</scope>
    <source>
        <strain evidence="2 3">DAOM 194757</strain>
    </source>
</reference>
<feature type="transmembrane region" description="Helical" evidence="1">
    <location>
        <begin position="167"/>
        <end position="185"/>
    </location>
</feature>
<dbReference type="STRING" id="44941.A0A397UMQ5"/>
<evidence type="ECO:0000256" key="1">
    <source>
        <dbReference type="SAM" id="Phobius"/>
    </source>
</evidence>
<keyword evidence="3" id="KW-1185">Reference proteome</keyword>